<sequence>MSVQDLESRIEDISADIERQKAVLRLLECDKSLLQRQLNAVRDPVGRLPPEISSEIFVQCLPLDPRFHELHEAPALLLNVCNAWTDIAVSNPKLWSTMNIHIPGPGGLAAAVQKRLQRASSHLLNVAMVGPLDPTVATLIWGHSSQLGRLVLSAGHREMEDDPDEDERLLSLAPNISDLVLWDVELMEEEQGVDGVGETLLPNLPQLLFSSYNTEVGESHKILQHIRAPRLEKLTLESPTGEADIISFLRRSSPPLQELNIGDASKAGLGSLDEVLALVPTLTRLEVEWVEIGRAKQLFNILAQPGVLPNLRILELNHMEKTSEAFWNAVLGVLSACRSKLRTVRIAYHFRVPMKYIPSDVLTGLRALVESDGMDIWLGSGRRPDQNELFT</sequence>
<dbReference type="EMBL" id="JARKIF010000004">
    <property type="protein sequence ID" value="KAJ7641576.1"/>
    <property type="molecule type" value="Genomic_DNA"/>
</dbReference>
<keyword evidence="3" id="KW-1185">Reference proteome</keyword>
<organism evidence="2 3">
    <name type="scientific">Roridomyces roridus</name>
    <dbReference type="NCBI Taxonomy" id="1738132"/>
    <lineage>
        <taxon>Eukaryota</taxon>
        <taxon>Fungi</taxon>
        <taxon>Dikarya</taxon>
        <taxon>Basidiomycota</taxon>
        <taxon>Agaricomycotina</taxon>
        <taxon>Agaricomycetes</taxon>
        <taxon>Agaricomycetidae</taxon>
        <taxon>Agaricales</taxon>
        <taxon>Marasmiineae</taxon>
        <taxon>Mycenaceae</taxon>
        <taxon>Roridomyces</taxon>
    </lineage>
</organism>
<reference evidence="2" key="1">
    <citation type="submission" date="2023-03" db="EMBL/GenBank/DDBJ databases">
        <title>Massive genome expansion in bonnet fungi (Mycena s.s.) driven by repeated elements and novel gene families across ecological guilds.</title>
        <authorList>
            <consortium name="Lawrence Berkeley National Laboratory"/>
            <person name="Harder C.B."/>
            <person name="Miyauchi S."/>
            <person name="Viragh M."/>
            <person name="Kuo A."/>
            <person name="Thoen E."/>
            <person name="Andreopoulos B."/>
            <person name="Lu D."/>
            <person name="Skrede I."/>
            <person name="Drula E."/>
            <person name="Henrissat B."/>
            <person name="Morin E."/>
            <person name="Kohler A."/>
            <person name="Barry K."/>
            <person name="LaButti K."/>
            <person name="Morin E."/>
            <person name="Salamov A."/>
            <person name="Lipzen A."/>
            <person name="Mereny Z."/>
            <person name="Hegedus B."/>
            <person name="Baldrian P."/>
            <person name="Stursova M."/>
            <person name="Weitz H."/>
            <person name="Taylor A."/>
            <person name="Grigoriev I.V."/>
            <person name="Nagy L.G."/>
            <person name="Martin F."/>
            <person name="Kauserud H."/>
        </authorList>
    </citation>
    <scope>NUCLEOTIDE SEQUENCE</scope>
    <source>
        <strain evidence="2">9284</strain>
    </source>
</reference>
<feature type="coiled-coil region" evidence="1">
    <location>
        <begin position="3"/>
        <end position="37"/>
    </location>
</feature>
<dbReference type="Proteomes" id="UP001221142">
    <property type="component" value="Unassembled WGS sequence"/>
</dbReference>
<dbReference type="AlphaFoldDB" id="A0AAD7C878"/>
<dbReference type="InterPro" id="IPR032675">
    <property type="entry name" value="LRR_dom_sf"/>
</dbReference>
<gene>
    <name evidence="2" type="ORF">FB45DRAFT_1125480</name>
</gene>
<name>A0AAD7C878_9AGAR</name>
<dbReference type="SUPFAM" id="SSF52047">
    <property type="entry name" value="RNI-like"/>
    <property type="match status" value="1"/>
</dbReference>
<proteinExistence type="predicted"/>
<evidence type="ECO:0000313" key="2">
    <source>
        <dbReference type="EMBL" id="KAJ7641576.1"/>
    </source>
</evidence>
<evidence type="ECO:0008006" key="4">
    <source>
        <dbReference type="Google" id="ProtNLM"/>
    </source>
</evidence>
<accession>A0AAD7C878</accession>
<evidence type="ECO:0000313" key="3">
    <source>
        <dbReference type="Proteomes" id="UP001221142"/>
    </source>
</evidence>
<dbReference type="Gene3D" id="3.80.10.10">
    <property type="entry name" value="Ribonuclease Inhibitor"/>
    <property type="match status" value="1"/>
</dbReference>
<protein>
    <recommendedName>
        <fullName evidence="4">F-box domain-containing protein</fullName>
    </recommendedName>
</protein>
<keyword evidence="1" id="KW-0175">Coiled coil</keyword>
<evidence type="ECO:0000256" key="1">
    <source>
        <dbReference type="SAM" id="Coils"/>
    </source>
</evidence>
<comment type="caution">
    <text evidence="2">The sequence shown here is derived from an EMBL/GenBank/DDBJ whole genome shotgun (WGS) entry which is preliminary data.</text>
</comment>